<proteinExistence type="predicted"/>
<dbReference type="EMBL" id="FQZE01000022">
    <property type="protein sequence ID" value="SHJ53158.1"/>
    <property type="molecule type" value="Genomic_DNA"/>
</dbReference>
<dbReference type="OrthoDB" id="280278at2"/>
<gene>
    <name evidence="1" type="ORF">SAMN05444280_12214</name>
</gene>
<keyword evidence="2" id="KW-1185">Reference proteome</keyword>
<dbReference type="Proteomes" id="UP000184050">
    <property type="component" value="Unassembled WGS sequence"/>
</dbReference>
<sequence length="114" mass="12887">MKRVAIPVSNESLSEYFGECQHYEIFEVDGKAVEKKETVYPSAIGQSDLPAWLKEMGITDVIAYRVNKQIINLFAAEKVNLFVGIPLNSPRNLLEDWLEGKLESDEKIIGEITN</sequence>
<dbReference type="AlphaFoldDB" id="A0A1M6K2K6"/>
<name>A0A1M6K2K6_9BACT</name>
<reference evidence="1 2" key="1">
    <citation type="submission" date="2016-11" db="EMBL/GenBank/DDBJ databases">
        <authorList>
            <person name="Jaros S."/>
            <person name="Januszkiewicz K."/>
            <person name="Wedrychowicz H."/>
        </authorList>
    </citation>
    <scope>NUCLEOTIDE SEQUENCE [LARGE SCALE GENOMIC DNA]</scope>
    <source>
        <strain evidence="1 2">DSM 27063</strain>
    </source>
</reference>
<evidence type="ECO:0000313" key="1">
    <source>
        <dbReference type="EMBL" id="SHJ53158.1"/>
    </source>
</evidence>
<dbReference type="Gene3D" id="3.30.420.130">
    <property type="entry name" value="Dinitrogenase iron-molybdenum cofactor biosynthesis domain"/>
    <property type="match status" value="1"/>
</dbReference>
<dbReference type="InterPro" id="IPR036105">
    <property type="entry name" value="DiNase_FeMo-co_biosyn_sf"/>
</dbReference>
<organism evidence="1 2">
    <name type="scientific">Tangfeifania diversioriginum</name>
    <dbReference type="NCBI Taxonomy" id="1168035"/>
    <lineage>
        <taxon>Bacteria</taxon>
        <taxon>Pseudomonadati</taxon>
        <taxon>Bacteroidota</taxon>
        <taxon>Bacteroidia</taxon>
        <taxon>Marinilabiliales</taxon>
        <taxon>Prolixibacteraceae</taxon>
        <taxon>Tangfeifania</taxon>
    </lineage>
</organism>
<protein>
    <submittedName>
        <fullName evidence="1">Predicted Fe-Mo cluster-binding protein, NifX family</fullName>
    </submittedName>
</protein>
<evidence type="ECO:0000313" key="2">
    <source>
        <dbReference type="Proteomes" id="UP000184050"/>
    </source>
</evidence>
<dbReference type="STRING" id="1168035.SAMN05444280_12214"/>
<dbReference type="SUPFAM" id="SSF53146">
    <property type="entry name" value="Nitrogenase accessory factor-like"/>
    <property type="match status" value="1"/>
</dbReference>
<dbReference type="RefSeq" id="WP_073170525.1">
    <property type="nucleotide sequence ID" value="NZ_FQZE01000022.1"/>
</dbReference>
<accession>A0A1M6K2K6</accession>